<dbReference type="EnsemblPlants" id="KEH42247">
    <property type="protein sequence ID" value="KEH42247"/>
    <property type="gene ID" value="MTR_1g064650"/>
</dbReference>
<proteinExistence type="predicted"/>
<feature type="transmembrane region" description="Helical" evidence="1">
    <location>
        <begin position="142"/>
        <end position="163"/>
    </location>
</feature>
<reference evidence="3" key="3">
    <citation type="submission" date="2015-04" db="UniProtKB">
        <authorList>
            <consortium name="EnsemblPlants"/>
        </authorList>
    </citation>
    <scope>IDENTIFICATION</scope>
    <source>
        <strain evidence="3">cv. Jemalong A17</strain>
    </source>
</reference>
<evidence type="ECO:0000313" key="3">
    <source>
        <dbReference type="EnsemblPlants" id="KEH42247"/>
    </source>
</evidence>
<evidence type="ECO:0000313" key="2">
    <source>
        <dbReference type="EMBL" id="KEH42247.1"/>
    </source>
</evidence>
<gene>
    <name evidence="2" type="ordered locus">MTR_1g064650</name>
</gene>
<dbReference type="HOGENOM" id="CLU_779318_0_0_1"/>
<keyword evidence="1" id="KW-0472">Membrane</keyword>
<dbReference type="Proteomes" id="UP000002051">
    <property type="component" value="Unassembled WGS sequence"/>
</dbReference>
<evidence type="ECO:0000256" key="1">
    <source>
        <dbReference type="SAM" id="Phobius"/>
    </source>
</evidence>
<dbReference type="AlphaFoldDB" id="A0A072VKB2"/>
<keyword evidence="1" id="KW-1133">Transmembrane helix</keyword>
<sequence length="329" mass="37331">MTLGDQQLPSSCWRDDHHTDDVACLLDIPVAGRLIHEEDLDHDHVVDLLVTHLLFPAEDAVGQVSDFGASVTFTALKDRYDHLLNRCNHLLGEDLSEEKVEQELSRIRPACVKAFLLLLSWGVMGLAFLYDQLNLTSDSNVGSVGGYMSLVVICLFVFAGMGYNSLQTSRSEVEISRLRTEELNSGSIMASKQRMVRHLPERVLRQYRHVQRVPRPPTTVMPLALVDVVAAFLEFALHVVPQQQRGGQISEDEPWKHSGTYIRWFYRVSHPLIVDPAPAPDRVKHAMQIPEVVSNPLFFDILEGLWTDYSVFDHQHVPRTRSRSHIPQE</sequence>
<keyword evidence="4" id="KW-1185">Reference proteome</keyword>
<accession>A0A072VKB2</accession>
<reference evidence="2 3" key="2">
    <citation type="journal article" date="2014" name="BMC Genomics">
        <title>An improved genome release (version Mt4.0) for the model legume Medicago truncatula.</title>
        <authorList>
            <person name="Tang H."/>
            <person name="Krishnakumar V."/>
            <person name="Bidwell S."/>
            <person name="Rosen B."/>
            <person name="Chan A."/>
            <person name="Zhou S."/>
            <person name="Gentzbittel L."/>
            <person name="Childs K.L."/>
            <person name="Yandell M."/>
            <person name="Gundlach H."/>
            <person name="Mayer K.F."/>
            <person name="Schwartz D.C."/>
            <person name="Town C.D."/>
        </authorList>
    </citation>
    <scope>GENOME REANNOTATION</scope>
    <source>
        <strain evidence="2">A17</strain>
        <strain evidence="3">cv. Jemalong A17</strain>
    </source>
</reference>
<keyword evidence="1 2" id="KW-0812">Transmembrane</keyword>
<evidence type="ECO:0000313" key="4">
    <source>
        <dbReference type="Proteomes" id="UP000002051"/>
    </source>
</evidence>
<organism evidence="2 4">
    <name type="scientific">Medicago truncatula</name>
    <name type="common">Barrel medic</name>
    <name type="synonym">Medicago tribuloides</name>
    <dbReference type="NCBI Taxonomy" id="3880"/>
    <lineage>
        <taxon>Eukaryota</taxon>
        <taxon>Viridiplantae</taxon>
        <taxon>Streptophyta</taxon>
        <taxon>Embryophyta</taxon>
        <taxon>Tracheophyta</taxon>
        <taxon>Spermatophyta</taxon>
        <taxon>Magnoliopsida</taxon>
        <taxon>eudicotyledons</taxon>
        <taxon>Gunneridae</taxon>
        <taxon>Pentapetalae</taxon>
        <taxon>rosids</taxon>
        <taxon>fabids</taxon>
        <taxon>Fabales</taxon>
        <taxon>Fabaceae</taxon>
        <taxon>Papilionoideae</taxon>
        <taxon>50 kb inversion clade</taxon>
        <taxon>NPAAA clade</taxon>
        <taxon>Hologalegina</taxon>
        <taxon>IRL clade</taxon>
        <taxon>Trifolieae</taxon>
        <taxon>Medicago</taxon>
    </lineage>
</organism>
<dbReference type="EMBL" id="CM001217">
    <property type="protein sequence ID" value="KEH42247.1"/>
    <property type="molecule type" value="Genomic_DNA"/>
</dbReference>
<name>A0A072VKB2_MEDTR</name>
<protein>
    <submittedName>
        <fullName evidence="2">Transmembrane protein, putative</fullName>
    </submittedName>
</protein>
<feature type="transmembrane region" description="Helical" evidence="1">
    <location>
        <begin position="110"/>
        <end position="130"/>
    </location>
</feature>
<reference evidence="2 3" key="1">
    <citation type="journal article" date="2011" name="Nature">
        <title>The Medicago genome provides insight into the evolution of rhizobial symbioses.</title>
        <authorList>
            <person name="Young N.D."/>
            <person name="Debelle F."/>
            <person name="Oldroyd G.E."/>
            <person name="Geurts R."/>
            <person name="Cannon S.B."/>
            <person name="Udvardi M.K."/>
            <person name="Benedito V.A."/>
            <person name="Mayer K.F."/>
            <person name="Gouzy J."/>
            <person name="Schoof H."/>
            <person name="Van de Peer Y."/>
            <person name="Proost S."/>
            <person name="Cook D.R."/>
            <person name="Meyers B.C."/>
            <person name="Spannagl M."/>
            <person name="Cheung F."/>
            <person name="De Mita S."/>
            <person name="Krishnakumar V."/>
            <person name="Gundlach H."/>
            <person name="Zhou S."/>
            <person name="Mudge J."/>
            <person name="Bharti A.K."/>
            <person name="Murray J.D."/>
            <person name="Naoumkina M.A."/>
            <person name="Rosen B."/>
            <person name="Silverstein K.A."/>
            <person name="Tang H."/>
            <person name="Rombauts S."/>
            <person name="Zhao P.X."/>
            <person name="Zhou P."/>
            <person name="Barbe V."/>
            <person name="Bardou P."/>
            <person name="Bechner M."/>
            <person name="Bellec A."/>
            <person name="Berger A."/>
            <person name="Berges H."/>
            <person name="Bidwell S."/>
            <person name="Bisseling T."/>
            <person name="Choisne N."/>
            <person name="Couloux A."/>
            <person name="Denny R."/>
            <person name="Deshpande S."/>
            <person name="Dai X."/>
            <person name="Doyle J.J."/>
            <person name="Dudez A.M."/>
            <person name="Farmer A.D."/>
            <person name="Fouteau S."/>
            <person name="Franken C."/>
            <person name="Gibelin C."/>
            <person name="Gish J."/>
            <person name="Goldstein S."/>
            <person name="Gonzalez A.J."/>
            <person name="Green P.J."/>
            <person name="Hallab A."/>
            <person name="Hartog M."/>
            <person name="Hua A."/>
            <person name="Humphray S.J."/>
            <person name="Jeong D.H."/>
            <person name="Jing Y."/>
            <person name="Jocker A."/>
            <person name="Kenton S.M."/>
            <person name="Kim D.J."/>
            <person name="Klee K."/>
            <person name="Lai H."/>
            <person name="Lang C."/>
            <person name="Lin S."/>
            <person name="Macmil S.L."/>
            <person name="Magdelenat G."/>
            <person name="Matthews L."/>
            <person name="McCorrison J."/>
            <person name="Monaghan E.L."/>
            <person name="Mun J.H."/>
            <person name="Najar F.Z."/>
            <person name="Nicholson C."/>
            <person name="Noirot C."/>
            <person name="O'Bleness M."/>
            <person name="Paule C.R."/>
            <person name="Poulain J."/>
            <person name="Prion F."/>
            <person name="Qin B."/>
            <person name="Qu C."/>
            <person name="Retzel E.F."/>
            <person name="Riddle C."/>
            <person name="Sallet E."/>
            <person name="Samain S."/>
            <person name="Samson N."/>
            <person name="Sanders I."/>
            <person name="Saurat O."/>
            <person name="Scarpelli C."/>
            <person name="Schiex T."/>
            <person name="Segurens B."/>
            <person name="Severin A.J."/>
            <person name="Sherrier D.J."/>
            <person name="Shi R."/>
            <person name="Sims S."/>
            <person name="Singer S.R."/>
            <person name="Sinharoy S."/>
            <person name="Sterck L."/>
            <person name="Viollet A."/>
            <person name="Wang B.B."/>
            <person name="Wang K."/>
            <person name="Wang M."/>
            <person name="Wang X."/>
            <person name="Warfsmann J."/>
            <person name="Weissenbach J."/>
            <person name="White D.D."/>
            <person name="White J.D."/>
            <person name="Wiley G.B."/>
            <person name="Wincker P."/>
            <person name="Xing Y."/>
            <person name="Yang L."/>
            <person name="Yao Z."/>
            <person name="Ying F."/>
            <person name="Zhai J."/>
            <person name="Zhou L."/>
            <person name="Zuber A."/>
            <person name="Denarie J."/>
            <person name="Dixon R.A."/>
            <person name="May G.D."/>
            <person name="Schwartz D.C."/>
            <person name="Rogers J."/>
            <person name="Quetier F."/>
            <person name="Town C.D."/>
            <person name="Roe B.A."/>
        </authorList>
    </citation>
    <scope>NUCLEOTIDE SEQUENCE [LARGE SCALE GENOMIC DNA]</scope>
    <source>
        <strain evidence="2">A17</strain>
        <strain evidence="3">cv. Jemalong A17</strain>
    </source>
</reference>